<evidence type="ECO:0000256" key="8">
    <source>
        <dbReference type="ARBA" id="ARBA00023170"/>
    </source>
</evidence>
<evidence type="ECO:0000256" key="9">
    <source>
        <dbReference type="ARBA" id="ARBA00023224"/>
    </source>
</evidence>
<dbReference type="AlphaFoldDB" id="A0A8C5P9Y9"/>
<keyword evidence="3 10" id="KW-0812">Transmembrane</keyword>
<name>A0A8C5P9Y9_9ANUR</name>
<protein>
    <recommendedName>
        <fullName evidence="11">Olfactory receptor</fullName>
    </recommendedName>
</protein>
<keyword evidence="7 11" id="KW-0472">Membrane</keyword>
<dbReference type="Pfam" id="PF13853">
    <property type="entry name" value="7tm_4"/>
    <property type="match status" value="1"/>
</dbReference>
<dbReference type="GO" id="GO:0004930">
    <property type="term" value="F:G protein-coupled receptor activity"/>
    <property type="evidence" value="ECO:0007669"/>
    <property type="project" value="UniProtKB-KW"/>
</dbReference>
<dbReference type="Gene3D" id="1.20.1070.10">
    <property type="entry name" value="Rhodopsin 7-helix transmembrane proteins"/>
    <property type="match status" value="1"/>
</dbReference>
<evidence type="ECO:0000256" key="3">
    <source>
        <dbReference type="ARBA" id="ARBA00022692"/>
    </source>
</evidence>
<dbReference type="InterPro" id="IPR000725">
    <property type="entry name" value="Olfact_rcpt"/>
</dbReference>
<dbReference type="PRINTS" id="PR00237">
    <property type="entry name" value="GPCRRHODOPSN"/>
</dbReference>
<comment type="subcellular location">
    <subcellularLocation>
        <location evidence="1 11">Cell membrane</location>
        <topology evidence="1 11">Multi-pass membrane protein</topology>
    </subcellularLocation>
</comment>
<evidence type="ECO:0000256" key="6">
    <source>
        <dbReference type="ARBA" id="ARBA00023040"/>
    </source>
</evidence>
<evidence type="ECO:0000313" key="14">
    <source>
        <dbReference type="Proteomes" id="UP000694569"/>
    </source>
</evidence>
<feature type="transmembrane region" description="Helical" evidence="11">
    <location>
        <begin position="34"/>
        <end position="57"/>
    </location>
</feature>
<dbReference type="PRINTS" id="PR00245">
    <property type="entry name" value="OLFACTORYR"/>
</dbReference>
<keyword evidence="4 11" id="KW-0552">Olfaction</keyword>
<organism evidence="13 14">
    <name type="scientific">Leptobrachium leishanense</name>
    <name type="common">Leishan spiny toad</name>
    <dbReference type="NCBI Taxonomy" id="445787"/>
    <lineage>
        <taxon>Eukaryota</taxon>
        <taxon>Metazoa</taxon>
        <taxon>Chordata</taxon>
        <taxon>Craniata</taxon>
        <taxon>Vertebrata</taxon>
        <taxon>Euteleostomi</taxon>
        <taxon>Amphibia</taxon>
        <taxon>Batrachia</taxon>
        <taxon>Anura</taxon>
        <taxon>Pelobatoidea</taxon>
        <taxon>Megophryidae</taxon>
        <taxon>Leptobrachium</taxon>
    </lineage>
</organism>
<dbReference type="InterPro" id="IPR000276">
    <property type="entry name" value="GPCR_Rhodpsn"/>
</dbReference>
<feature type="transmembrane region" description="Helical" evidence="11">
    <location>
        <begin position="69"/>
        <end position="94"/>
    </location>
</feature>
<feature type="transmembrane region" description="Helical" evidence="11">
    <location>
        <begin position="139"/>
        <end position="159"/>
    </location>
</feature>
<feature type="transmembrane region" description="Helical" evidence="11">
    <location>
        <begin position="204"/>
        <end position="228"/>
    </location>
</feature>
<accession>A0A8C5P9Y9</accession>
<evidence type="ECO:0000256" key="7">
    <source>
        <dbReference type="ARBA" id="ARBA00023136"/>
    </source>
</evidence>
<dbReference type="GO" id="GO:0004984">
    <property type="term" value="F:olfactory receptor activity"/>
    <property type="evidence" value="ECO:0007669"/>
    <property type="project" value="InterPro"/>
</dbReference>
<keyword evidence="8 10" id="KW-0675">Receptor</keyword>
<feature type="domain" description="G-protein coupled receptors family 1 profile" evidence="12">
    <location>
        <begin position="48"/>
        <end position="297"/>
    </location>
</feature>
<reference evidence="13" key="1">
    <citation type="submission" date="2025-08" db="UniProtKB">
        <authorList>
            <consortium name="Ensembl"/>
        </authorList>
    </citation>
    <scope>IDENTIFICATION</scope>
</reference>
<dbReference type="GeneTree" id="ENSGT01140000282524"/>
<dbReference type="InterPro" id="IPR017452">
    <property type="entry name" value="GPCR_Rhodpsn_7TM"/>
</dbReference>
<proteinExistence type="inferred from homology"/>
<keyword evidence="11" id="KW-0716">Sensory transduction</keyword>
<keyword evidence="14" id="KW-1185">Reference proteome</keyword>
<dbReference type="PROSITE" id="PS50262">
    <property type="entry name" value="G_PROTEIN_RECEP_F1_2"/>
    <property type="match status" value="1"/>
</dbReference>
<dbReference type="Proteomes" id="UP000694569">
    <property type="component" value="Unplaced"/>
</dbReference>
<evidence type="ECO:0000259" key="12">
    <source>
        <dbReference type="PROSITE" id="PS50262"/>
    </source>
</evidence>
<comment type="similarity">
    <text evidence="10">Belongs to the G-protein coupled receptor 1 family.</text>
</comment>
<evidence type="ECO:0000256" key="5">
    <source>
        <dbReference type="ARBA" id="ARBA00022989"/>
    </source>
</evidence>
<reference evidence="13" key="2">
    <citation type="submission" date="2025-09" db="UniProtKB">
        <authorList>
            <consortium name="Ensembl"/>
        </authorList>
    </citation>
    <scope>IDENTIFICATION</scope>
</reference>
<dbReference type="GO" id="GO:0005886">
    <property type="term" value="C:plasma membrane"/>
    <property type="evidence" value="ECO:0007669"/>
    <property type="project" value="UniProtKB-SubCell"/>
</dbReference>
<feature type="transmembrane region" description="Helical" evidence="11">
    <location>
        <begin position="106"/>
        <end position="127"/>
    </location>
</feature>
<feature type="transmembrane region" description="Helical" evidence="11">
    <location>
        <begin position="280"/>
        <end position="299"/>
    </location>
</feature>
<evidence type="ECO:0000256" key="2">
    <source>
        <dbReference type="ARBA" id="ARBA00022475"/>
    </source>
</evidence>
<dbReference type="InterPro" id="IPR050516">
    <property type="entry name" value="Olfactory_GPCR"/>
</dbReference>
<keyword evidence="6 10" id="KW-0297">G-protein coupled receptor</keyword>
<keyword evidence="5 11" id="KW-1133">Transmembrane helix</keyword>
<dbReference type="PANTHER" id="PTHR26452">
    <property type="entry name" value="OLFACTORY RECEPTOR"/>
    <property type="match status" value="1"/>
</dbReference>
<dbReference type="OrthoDB" id="5967130at2759"/>
<dbReference type="CDD" id="cd13954">
    <property type="entry name" value="7tmA_OR"/>
    <property type="match status" value="1"/>
</dbReference>
<dbReference type="SUPFAM" id="SSF81321">
    <property type="entry name" value="Family A G protein-coupled receptor-like"/>
    <property type="match status" value="1"/>
</dbReference>
<evidence type="ECO:0000256" key="11">
    <source>
        <dbReference type="RuleBase" id="RU363047"/>
    </source>
</evidence>
<sequence>MTIITKTMIAGNTSNVNEFTVEGFTDSPQLRYPLFITFLSLYLSIILSNLTIFVSIISDSHLHSPMYIFLCNLSVLDVCYTSTILPKLLIMIFMQHKLISFVECVAQLYFFLSCASIEFFLLAVMAYDRYVAICRPLHYSLLMSLMCCIRLALATWIGGLCNPVAHVVLIANLSFCFSHDIDHFFCDVSPLLKLSCSDTFPIEIWTYVPGIIIGGGEFTLTLLSYVFIIHTIINMQSASSRHKTFSTCASHLTCVIIFYGTMICLYVRPAVTYSPDKDKYFALLYIVLIPMLNPLIYTLKNKDFKNVFNKVRSYALYRKAIINVSETRYVLYSAPDQIAYFQFLFLSDIFEHDIN</sequence>
<evidence type="ECO:0000256" key="4">
    <source>
        <dbReference type="ARBA" id="ARBA00022725"/>
    </source>
</evidence>
<feature type="transmembrane region" description="Helical" evidence="11">
    <location>
        <begin position="249"/>
        <end position="268"/>
    </location>
</feature>
<keyword evidence="9 10" id="KW-0807">Transducer</keyword>
<evidence type="ECO:0000256" key="1">
    <source>
        <dbReference type="ARBA" id="ARBA00004651"/>
    </source>
</evidence>
<dbReference type="FunFam" id="1.20.1070.10:FF:000015">
    <property type="entry name" value="Olfactory receptor"/>
    <property type="match status" value="1"/>
</dbReference>
<evidence type="ECO:0000313" key="13">
    <source>
        <dbReference type="Ensembl" id="ENSLLEP00000008815.1"/>
    </source>
</evidence>
<dbReference type="Ensembl" id="ENSLLET00000009161.1">
    <property type="protein sequence ID" value="ENSLLEP00000008815.1"/>
    <property type="gene ID" value="ENSLLEG00000005626.1"/>
</dbReference>
<dbReference type="PROSITE" id="PS00237">
    <property type="entry name" value="G_PROTEIN_RECEP_F1_1"/>
    <property type="match status" value="1"/>
</dbReference>
<keyword evidence="2 11" id="KW-1003">Cell membrane</keyword>
<evidence type="ECO:0000256" key="10">
    <source>
        <dbReference type="RuleBase" id="RU000688"/>
    </source>
</evidence>